<dbReference type="InterPro" id="IPR039537">
    <property type="entry name" value="Retrotran_Ty1/copia-like"/>
</dbReference>
<dbReference type="GO" id="GO:0046872">
    <property type="term" value="F:metal ion binding"/>
    <property type="evidence" value="ECO:0007669"/>
    <property type="project" value="UniProtKB-KW"/>
</dbReference>
<dbReference type="GO" id="GO:0003964">
    <property type="term" value="F:RNA-directed DNA polymerase activity"/>
    <property type="evidence" value="ECO:0007669"/>
    <property type="project" value="UniProtKB-KW"/>
</dbReference>
<dbReference type="PROSITE" id="PS50994">
    <property type="entry name" value="INTEGRASE"/>
    <property type="match status" value="1"/>
</dbReference>
<evidence type="ECO:0000256" key="4">
    <source>
        <dbReference type="ARBA" id="ARBA00022801"/>
    </source>
</evidence>
<evidence type="ECO:0000256" key="9">
    <source>
        <dbReference type="ARBA" id="ARBA00023172"/>
    </source>
</evidence>
<keyword evidence="1" id="KW-0540">Nuclease</keyword>
<protein>
    <recommendedName>
        <fullName evidence="10">Integrase catalytic domain-containing protein</fullName>
    </recommendedName>
</protein>
<dbReference type="SUPFAM" id="SSF53098">
    <property type="entry name" value="Ribonuclease H-like"/>
    <property type="match status" value="1"/>
</dbReference>
<evidence type="ECO:0000256" key="7">
    <source>
        <dbReference type="ARBA" id="ARBA00022918"/>
    </source>
</evidence>
<evidence type="ECO:0000259" key="10">
    <source>
        <dbReference type="PROSITE" id="PS50994"/>
    </source>
</evidence>
<dbReference type="InterPro" id="IPR036397">
    <property type="entry name" value="RNaseH_sf"/>
</dbReference>
<dbReference type="Gene3D" id="3.30.420.10">
    <property type="entry name" value="Ribonuclease H-like superfamily/Ribonuclease H"/>
    <property type="match status" value="1"/>
</dbReference>
<dbReference type="EMBL" id="BGPR01006053">
    <property type="protein sequence ID" value="GBN15687.1"/>
    <property type="molecule type" value="Genomic_DNA"/>
</dbReference>
<keyword evidence="8" id="KW-0239">DNA-directed DNA polymerase</keyword>
<dbReference type="Proteomes" id="UP000499080">
    <property type="component" value="Unassembled WGS sequence"/>
</dbReference>
<dbReference type="GO" id="GO:0004519">
    <property type="term" value="F:endonuclease activity"/>
    <property type="evidence" value="ECO:0007669"/>
    <property type="project" value="UniProtKB-KW"/>
</dbReference>
<proteinExistence type="predicted"/>
<dbReference type="AlphaFoldDB" id="A0A4Y2LQQ2"/>
<reference evidence="11 12" key="1">
    <citation type="journal article" date="2019" name="Sci. Rep.">
        <title>Orb-weaving spider Araneus ventricosus genome elucidates the spidroin gene catalogue.</title>
        <authorList>
            <person name="Kono N."/>
            <person name="Nakamura H."/>
            <person name="Ohtoshi R."/>
            <person name="Moran D.A.P."/>
            <person name="Shinohara A."/>
            <person name="Yoshida Y."/>
            <person name="Fujiwara M."/>
            <person name="Mori M."/>
            <person name="Tomita M."/>
            <person name="Arakawa K."/>
        </authorList>
    </citation>
    <scope>NUCLEOTIDE SEQUENCE [LARGE SCALE GENOMIC DNA]</scope>
</reference>
<dbReference type="PANTHER" id="PTHR42648:SF11">
    <property type="entry name" value="TRANSPOSON TY4-P GAG-POL POLYPROTEIN"/>
    <property type="match status" value="1"/>
</dbReference>
<gene>
    <name evidence="11" type="ORF">AVEN_104039_1</name>
</gene>
<evidence type="ECO:0000313" key="12">
    <source>
        <dbReference type="Proteomes" id="UP000499080"/>
    </source>
</evidence>
<keyword evidence="4" id="KW-0378">Hydrolase</keyword>
<keyword evidence="8" id="KW-0808">Transferase</keyword>
<keyword evidence="5" id="KW-0460">Magnesium</keyword>
<comment type="caution">
    <text evidence="11">The sequence shown here is derived from an EMBL/GenBank/DDBJ whole genome shotgun (WGS) entry which is preliminary data.</text>
</comment>
<evidence type="ECO:0000256" key="2">
    <source>
        <dbReference type="ARBA" id="ARBA00022723"/>
    </source>
</evidence>
<dbReference type="GO" id="GO:0003887">
    <property type="term" value="F:DNA-directed DNA polymerase activity"/>
    <property type="evidence" value="ECO:0007669"/>
    <property type="project" value="UniProtKB-KW"/>
</dbReference>
<keyword evidence="8" id="KW-0548">Nucleotidyltransferase</keyword>
<dbReference type="GO" id="GO:0003676">
    <property type="term" value="F:nucleic acid binding"/>
    <property type="evidence" value="ECO:0007669"/>
    <property type="project" value="InterPro"/>
</dbReference>
<dbReference type="OrthoDB" id="413361at2759"/>
<keyword evidence="2" id="KW-0479">Metal-binding</keyword>
<dbReference type="Pfam" id="PF00665">
    <property type="entry name" value="rve"/>
    <property type="match status" value="1"/>
</dbReference>
<dbReference type="GO" id="GO:0015074">
    <property type="term" value="P:DNA integration"/>
    <property type="evidence" value="ECO:0007669"/>
    <property type="project" value="UniProtKB-KW"/>
</dbReference>
<evidence type="ECO:0000256" key="1">
    <source>
        <dbReference type="ARBA" id="ARBA00022722"/>
    </source>
</evidence>
<keyword evidence="7" id="KW-0695">RNA-directed DNA polymerase</keyword>
<evidence type="ECO:0000256" key="8">
    <source>
        <dbReference type="ARBA" id="ARBA00022932"/>
    </source>
</evidence>
<evidence type="ECO:0000256" key="6">
    <source>
        <dbReference type="ARBA" id="ARBA00022908"/>
    </source>
</evidence>
<evidence type="ECO:0000256" key="3">
    <source>
        <dbReference type="ARBA" id="ARBA00022759"/>
    </source>
</evidence>
<keyword evidence="6" id="KW-0229">DNA integration</keyword>
<feature type="domain" description="Integrase catalytic" evidence="10">
    <location>
        <begin position="19"/>
        <end position="145"/>
    </location>
</feature>
<keyword evidence="12" id="KW-1185">Reference proteome</keyword>
<dbReference type="InterPro" id="IPR012337">
    <property type="entry name" value="RNaseH-like_sf"/>
</dbReference>
<dbReference type="GO" id="GO:0016787">
    <property type="term" value="F:hydrolase activity"/>
    <property type="evidence" value="ECO:0007669"/>
    <property type="project" value="UniProtKB-KW"/>
</dbReference>
<organism evidence="11 12">
    <name type="scientific">Araneus ventricosus</name>
    <name type="common">Orbweaver spider</name>
    <name type="synonym">Epeira ventricosa</name>
    <dbReference type="NCBI Taxonomy" id="182803"/>
    <lineage>
        <taxon>Eukaryota</taxon>
        <taxon>Metazoa</taxon>
        <taxon>Ecdysozoa</taxon>
        <taxon>Arthropoda</taxon>
        <taxon>Chelicerata</taxon>
        <taxon>Arachnida</taxon>
        <taxon>Araneae</taxon>
        <taxon>Araneomorphae</taxon>
        <taxon>Entelegynae</taxon>
        <taxon>Araneoidea</taxon>
        <taxon>Araneidae</taxon>
        <taxon>Araneus</taxon>
    </lineage>
</organism>
<evidence type="ECO:0000256" key="5">
    <source>
        <dbReference type="ARBA" id="ARBA00022842"/>
    </source>
</evidence>
<accession>A0A4Y2LQQ2</accession>
<sequence length="145" mass="16486">MNHVATGKHISYHLEPGRKLQVPVNWFQADVCGPFDYSFQKKCFLIVFKDSYTKLHPSFVIKEKFEVKEVLKIMLAHVKNLGHSVKEFLSDNGGEFDNKEVCAILCQEGITQRFTAPYTPEQNGGSESEIHTIIEKGKNVQVLES</sequence>
<dbReference type="InterPro" id="IPR001584">
    <property type="entry name" value="Integrase_cat-core"/>
</dbReference>
<dbReference type="GO" id="GO:0006310">
    <property type="term" value="P:DNA recombination"/>
    <property type="evidence" value="ECO:0007669"/>
    <property type="project" value="UniProtKB-KW"/>
</dbReference>
<keyword evidence="3" id="KW-0255">Endonuclease</keyword>
<dbReference type="PANTHER" id="PTHR42648">
    <property type="entry name" value="TRANSPOSASE, PUTATIVE-RELATED"/>
    <property type="match status" value="1"/>
</dbReference>
<evidence type="ECO:0000313" key="11">
    <source>
        <dbReference type="EMBL" id="GBN15687.1"/>
    </source>
</evidence>
<keyword evidence="9" id="KW-0233">DNA recombination</keyword>
<name>A0A4Y2LQQ2_ARAVE</name>